<feature type="domain" description="DUF403" evidence="1">
    <location>
        <begin position="12"/>
        <end position="304"/>
    </location>
</feature>
<dbReference type="AlphaFoldDB" id="B3DZH3"/>
<evidence type="ECO:0000313" key="2">
    <source>
        <dbReference type="EMBL" id="ACD82590.1"/>
    </source>
</evidence>
<protein>
    <submittedName>
        <fullName evidence="2">Uncharacterized conserved protein</fullName>
    </submittedName>
</protein>
<dbReference type="eggNOG" id="COG2307">
    <property type="taxonomic scope" value="Bacteria"/>
</dbReference>
<dbReference type="STRING" id="481448.Minf_0532"/>
<evidence type="ECO:0000313" key="3">
    <source>
        <dbReference type="Proteomes" id="UP000009149"/>
    </source>
</evidence>
<sequence length="310" mass="35908">MMMKTNGERQRLENVYWMARYAERALLTLNVAQNYLGYGLEASEENWSSCWERIKKGLRISRCPADFSGKIACCFFFLVFDPDNSLSAFSSLFSARENAKVLRDWLPLALWEELNSAYFLISSTTASSSNLPSSLYPFLRNILERLLLIRQWEDYLLEEDCLWAWLKIGESLEKVGNGAAFFSAYHPADNKDPFPFEEWEAFLSSLFLLDLVKKKIPLHELSFEKIASYMFELSLYSYSFPSQLNKILHYMELLSGQWAMETAQAKTNELLTKVLERAKEGFGAESTKKLFLDIQIECNQIHQYLLSALD</sequence>
<dbReference type="HOGENOM" id="CLU_896611_0_0_0"/>
<reference evidence="2 3" key="1">
    <citation type="journal article" date="2008" name="Biol. Direct">
        <title>Complete genome sequence of the extremely acidophilic methanotroph isolate V4, Methylacidiphilum infernorum, a representative of the bacterial phylum Verrucomicrobia.</title>
        <authorList>
            <person name="Hou S."/>
            <person name="Makarova K.S."/>
            <person name="Saw J.H."/>
            <person name="Senin P."/>
            <person name="Ly B.V."/>
            <person name="Zhou Z."/>
            <person name="Ren Y."/>
            <person name="Wang J."/>
            <person name="Galperin M.Y."/>
            <person name="Omelchenko M.V."/>
            <person name="Wolf Y.I."/>
            <person name="Yutin N."/>
            <person name="Koonin E.V."/>
            <person name="Stott M.B."/>
            <person name="Mountain B.W."/>
            <person name="Crowe M.A."/>
            <person name="Smirnova A.V."/>
            <person name="Dunfield P.F."/>
            <person name="Feng L."/>
            <person name="Wang L."/>
            <person name="Alam M."/>
        </authorList>
    </citation>
    <scope>NUCLEOTIDE SEQUENCE [LARGE SCALE GENOMIC DNA]</scope>
    <source>
        <strain evidence="3">Isolate V4</strain>
    </source>
</reference>
<dbReference type="Proteomes" id="UP000009149">
    <property type="component" value="Chromosome"/>
</dbReference>
<dbReference type="EMBL" id="CP000975">
    <property type="protein sequence ID" value="ACD82590.1"/>
    <property type="molecule type" value="Genomic_DNA"/>
</dbReference>
<gene>
    <name evidence="2" type="ordered locus">Minf_0532</name>
</gene>
<name>B3DZH3_METI4</name>
<accession>B3DZH3</accession>
<proteinExistence type="predicted"/>
<dbReference type="KEGG" id="min:Minf_0532"/>
<dbReference type="InterPro" id="IPR007296">
    <property type="entry name" value="DUF403"/>
</dbReference>
<evidence type="ECO:0000259" key="1">
    <source>
        <dbReference type="Pfam" id="PF04168"/>
    </source>
</evidence>
<organism evidence="2 3">
    <name type="scientific">Methylacidiphilum infernorum (isolate V4)</name>
    <name type="common">Methylokorus infernorum (strain V4)</name>
    <dbReference type="NCBI Taxonomy" id="481448"/>
    <lineage>
        <taxon>Bacteria</taxon>
        <taxon>Pseudomonadati</taxon>
        <taxon>Verrucomicrobiota</taxon>
        <taxon>Methylacidiphilae</taxon>
        <taxon>Methylacidiphilales</taxon>
        <taxon>Methylacidiphilaceae</taxon>
        <taxon>Methylacidiphilum (ex Ratnadevi et al. 2023)</taxon>
    </lineage>
</organism>
<dbReference type="Pfam" id="PF04168">
    <property type="entry name" value="Alpha-E"/>
    <property type="match status" value="1"/>
</dbReference>